<organism evidence="1 2">
    <name type="scientific">Methanocalculus chunghsingensis</name>
    <dbReference type="NCBI Taxonomy" id="156457"/>
    <lineage>
        <taxon>Archaea</taxon>
        <taxon>Methanobacteriati</taxon>
        <taxon>Methanobacteriota</taxon>
        <taxon>Stenosarchaea group</taxon>
        <taxon>Methanomicrobia</taxon>
        <taxon>Methanomicrobiales</taxon>
        <taxon>Methanocalculaceae</taxon>
        <taxon>Methanocalculus</taxon>
    </lineage>
</organism>
<dbReference type="SUPFAM" id="SSF141000">
    <property type="entry name" value="Glu-tRNAGln amidotransferase C subunit"/>
    <property type="match status" value="1"/>
</dbReference>
<dbReference type="AlphaFoldDB" id="A0A8J7W523"/>
<dbReference type="InterPro" id="IPR036113">
    <property type="entry name" value="Asp/Glu-ADT_sf_sub_c"/>
</dbReference>
<name>A0A8J7W523_9EURY</name>
<dbReference type="GO" id="GO:0006450">
    <property type="term" value="P:regulation of translational fidelity"/>
    <property type="evidence" value="ECO:0007669"/>
    <property type="project" value="InterPro"/>
</dbReference>
<dbReference type="RefSeq" id="WP_211530040.1">
    <property type="nucleotide sequence ID" value="NZ_JWHL01000002.1"/>
</dbReference>
<dbReference type="Proteomes" id="UP000730161">
    <property type="component" value="Unassembled WGS sequence"/>
</dbReference>
<dbReference type="EMBL" id="JWHL01000002">
    <property type="protein sequence ID" value="MBR1368429.1"/>
    <property type="molecule type" value="Genomic_DNA"/>
</dbReference>
<keyword evidence="2" id="KW-1185">Reference proteome</keyword>
<reference evidence="1" key="1">
    <citation type="submission" date="2014-12" db="EMBL/GenBank/DDBJ databases">
        <authorList>
            <person name="Huang H.-H."/>
            <person name="Chen S.-C."/>
            <person name="Lai M.-C."/>
        </authorList>
    </citation>
    <scope>NUCLEOTIDE SEQUENCE</scope>
    <source>
        <strain evidence="1">K1F9705b</strain>
    </source>
</reference>
<protein>
    <submittedName>
        <fullName evidence="1">Glutamyl amidotransferase</fullName>
    </submittedName>
</protein>
<evidence type="ECO:0000313" key="1">
    <source>
        <dbReference type="EMBL" id="MBR1368429.1"/>
    </source>
</evidence>
<sequence>MVSEEDVAHIAAITDVGVDASELKLFTGQFNAILEYFDILDSVEGGNGEPVGPTNIFREDVVVQSLSQEDVLRNSTDPEDGFIRAPRVI</sequence>
<dbReference type="Gene3D" id="1.10.20.60">
    <property type="entry name" value="Glu-tRNAGln amidotransferase C subunit, N-terminal domain"/>
    <property type="match status" value="1"/>
</dbReference>
<dbReference type="InterPro" id="IPR003837">
    <property type="entry name" value="GatC"/>
</dbReference>
<comment type="caution">
    <text evidence="1">The sequence shown here is derived from an EMBL/GenBank/DDBJ whole genome shotgun (WGS) entry which is preliminary data.</text>
</comment>
<accession>A0A8J7W523</accession>
<gene>
    <name evidence="1" type="ORF">RJ53_02495</name>
</gene>
<dbReference type="OrthoDB" id="15210at2157"/>
<dbReference type="NCBIfam" id="TIGR00135">
    <property type="entry name" value="gatC"/>
    <property type="match status" value="1"/>
</dbReference>
<evidence type="ECO:0000313" key="2">
    <source>
        <dbReference type="Proteomes" id="UP000730161"/>
    </source>
</evidence>
<dbReference type="Pfam" id="PF02686">
    <property type="entry name" value="GatC"/>
    <property type="match status" value="1"/>
</dbReference>
<proteinExistence type="predicted"/>